<dbReference type="Pfam" id="PF10317">
    <property type="entry name" value="7TM_GPCR_Srd"/>
    <property type="match status" value="1"/>
</dbReference>
<organism evidence="2 3">
    <name type="scientific">Globodera pallida</name>
    <name type="common">Potato cyst nematode worm</name>
    <name type="synonym">Heterodera pallida</name>
    <dbReference type="NCBI Taxonomy" id="36090"/>
    <lineage>
        <taxon>Eukaryota</taxon>
        <taxon>Metazoa</taxon>
        <taxon>Ecdysozoa</taxon>
        <taxon>Nematoda</taxon>
        <taxon>Chromadorea</taxon>
        <taxon>Rhabditida</taxon>
        <taxon>Tylenchina</taxon>
        <taxon>Tylenchomorpha</taxon>
        <taxon>Tylenchoidea</taxon>
        <taxon>Heteroderidae</taxon>
        <taxon>Heteroderinae</taxon>
        <taxon>Globodera</taxon>
    </lineage>
</organism>
<evidence type="ECO:0000256" key="1">
    <source>
        <dbReference type="SAM" id="Phobius"/>
    </source>
</evidence>
<dbReference type="WBParaSite" id="GPLIN_000590400">
    <property type="protein sequence ID" value="GPLIN_000590400"/>
    <property type="gene ID" value="GPLIN_000590400"/>
</dbReference>
<name>A0A183BZ63_GLOPA</name>
<evidence type="ECO:0000313" key="2">
    <source>
        <dbReference type="Proteomes" id="UP000050741"/>
    </source>
</evidence>
<reference evidence="3" key="2">
    <citation type="submission" date="2016-06" db="UniProtKB">
        <authorList>
            <consortium name="WormBaseParasite"/>
        </authorList>
    </citation>
    <scope>IDENTIFICATION</scope>
</reference>
<keyword evidence="2" id="KW-1185">Reference proteome</keyword>
<accession>A0A183BZ63</accession>
<feature type="transmembrane region" description="Helical" evidence="1">
    <location>
        <begin position="74"/>
        <end position="100"/>
    </location>
</feature>
<sequence>MLVQPYTFTSKNGEQEFILVGLITINGAENRIWALLAVVCRNLLVGLSLVGYLSQFIYRYLVLNRSKNVSPCKYSIIFLINLLLPLAYAVDSFICFYPSVGHEFLDDQSVADFIGLNLSDKIILAGYSNNDFNLTIGSYYIIIVCTITYAIMFTLGFLMHKYLKQLSKTTTYKDLTAKLIELNKQLSRNLFIQALMPLFVYLSILMYLMTFLFKINEWNWLQYANVISATTVLVPATINPIVSLCIISYYRSVFLTSIKKICCAARHYLMKILKC</sequence>
<dbReference type="Proteomes" id="UP000050741">
    <property type="component" value="Unassembled WGS sequence"/>
</dbReference>
<protein>
    <submittedName>
        <fullName evidence="3">G_PROTEIN_RECEP_F1_2 domain-containing protein</fullName>
    </submittedName>
</protein>
<keyword evidence="1" id="KW-0812">Transmembrane</keyword>
<dbReference type="InterPro" id="IPR019421">
    <property type="entry name" value="7TM_GPCR_serpentine_rcpt_Srd"/>
</dbReference>
<feature type="transmembrane region" description="Helical" evidence="1">
    <location>
        <begin position="225"/>
        <end position="250"/>
    </location>
</feature>
<feature type="transmembrane region" description="Helical" evidence="1">
    <location>
        <begin position="190"/>
        <end position="213"/>
    </location>
</feature>
<dbReference type="PANTHER" id="PTHR22943">
    <property type="entry name" value="7-TRANSMEMBRANE DOMAIN RECEPTOR C.ELEGANS"/>
    <property type="match status" value="1"/>
</dbReference>
<evidence type="ECO:0000313" key="3">
    <source>
        <dbReference type="WBParaSite" id="GPLIN_000590400"/>
    </source>
</evidence>
<reference evidence="2" key="1">
    <citation type="submission" date="2014-05" db="EMBL/GenBank/DDBJ databases">
        <title>The genome and life-stage specific transcriptomes of Globodera pallida elucidate key aspects of plant parasitism by a cyst nematode.</title>
        <authorList>
            <person name="Cotton J.A."/>
            <person name="Lilley C.J."/>
            <person name="Jones L.M."/>
            <person name="Kikuchi T."/>
            <person name="Reid A.J."/>
            <person name="Thorpe P."/>
            <person name="Tsai I.J."/>
            <person name="Beasley H."/>
            <person name="Blok V."/>
            <person name="Cock P.J.A."/>
            <person name="Van den Akker S.E."/>
            <person name="Holroyd N."/>
            <person name="Hunt M."/>
            <person name="Mantelin S."/>
            <person name="Naghra H."/>
            <person name="Pain A."/>
            <person name="Palomares-Rius J.E."/>
            <person name="Zarowiecki M."/>
            <person name="Berriman M."/>
            <person name="Jones J.T."/>
            <person name="Urwin P.E."/>
        </authorList>
    </citation>
    <scope>NUCLEOTIDE SEQUENCE [LARGE SCALE GENOMIC DNA]</scope>
    <source>
        <strain evidence="2">Lindley</strain>
    </source>
</reference>
<keyword evidence="1" id="KW-0472">Membrane</keyword>
<proteinExistence type="predicted"/>
<keyword evidence="1" id="KW-1133">Transmembrane helix</keyword>
<dbReference type="SUPFAM" id="SSF81321">
    <property type="entry name" value="Family A G protein-coupled receptor-like"/>
    <property type="match status" value="1"/>
</dbReference>
<feature type="transmembrane region" description="Helical" evidence="1">
    <location>
        <begin position="137"/>
        <end position="158"/>
    </location>
</feature>
<dbReference type="PANTHER" id="PTHR22943:SF248">
    <property type="entry name" value="SEVEN TM RECEPTOR"/>
    <property type="match status" value="1"/>
</dbReference>
<dbReference type="AlphaFoldDB" id="A0A183BZ63"/>
<feature type="transmembrane region" description="Helical" evidence="1">
    <location>
        <begin position="32"/>
        <end position="53"/>
    </location>
</feature>